<sequence length="161" mass="18298">MVNSYISHKVACKLTNTPAMKRGEWYAVLHSQLLQLKEQDFVGVATTPSPGSKKRRRKRVGHSLIQFDDWVTVSGIQKRRQRSCKTTPSATYAQKQDVSTECGLAIPPTLGKRVVLRRPGKKTGVRKKTRRELLREEACEADDELRGNADERSEDENEFDL</sequence>
<protein>
    <submittedName>
        <fullName evidence="2">Uncharacterized protein</fullName>
    </submittedName>
</protein>
<evidence type="ECO:0000313" key="2">
    <source>
        <dbReference type="EMBL" id="ETP37037.1"/>
    </source>
</evidence>
<name>W2YQB5_PHYNI</name>
<evidence type="ECO:0000256" key="1">
    <source>
        <dbReference type="SAM" id="MobiDB-lite"/>
    </source>
</evidence>
<organism evidence="2 3">
    <name type="scientific">Phytophthora nicotianae P10297</name>
    <dbReference type="NCBI Taxonomy" id="1317064"/>
    <lineage>
        <taxon>Eukaryota</taxon>
        <taxon>Sar</taxon>
        <taxon>Stramenopiles</taxon>
        <taxon>Oomycota</taxon>
        <taxon>Peronosporomycetes</taxon>
        <taxon>Peronosporales</taxon>
        <taxon>Peronosporaceae</taxon>
        <taxon>Phytophthora</taxon>
    </lineage>
</organism>
<dbReference type="AlphaFoldDB" id="W2YQB5"/>
<evidence type="ECO:0000313" key="3">
    <source>
        <dbReference type="Proteomes" id="UP000018948"/>
    </source>
</evidence>
<feature type="compositionally biased region" description="Acidic residues" evidence="1">
    <location>
        <begin position="152"/>
        <end position="161"/>
    </location>
</feature>
<dbReference type="EMBL" id="ANIY01003193">
    <property type="protein sequence ID" value="ETP37037.1"/>
    <property type="molecule type" value="Genomic_DNA"/>
</dbReference>
<comment type="caution">
    <text evidence="2">The sequence shown here is derived from an EMBL/GenBank/DDBJ whole genome shotgun (WGS) entry which is preliminary data.</text>
</comment>
<accession>W2YQB5</accession>
<reference evidence="2 3" key="1">
    <citation type="submission" date="2013-11" db="EMBL/GenBank/DDBJ databases">
        <title>The Genome Sequence of Phytophthora parasitica P10297.</title>
        <authorList>
            <consortium name="The Broad Institute Genomics Platform"/>
            <person name="Russ C."/>
            <person name="Tyler B."/>
            <person name="Panabieres F."/>
            <person name="Shan W."/>
            <person name="Tripathy S."/>
            <person name="Grunwald N."/>
            <person name="Machado M."/>
            <person name="Johnson C.S."/>
            <person name="Walker B."/>
            <person name="Young S.K."/>
            <person name="Zeng Q."/>
            <person name="Gargeya S."/>
            <person name="Fitzgerald M."/>
            <person name="Haas B."/>
            <person name="Abouelleil A."/>
            <person name="Allen A.W."/>
            <person name="Alvarado L."/>
            <person name="Arachchi H.M."/>
            <person name="Berlin A.M."/>
            <person name="Chapman S.B."/>
            <person name="Gainer-Dewar J."/>
            <person name="Goldberg J."/>
            <person name="Griggs A."/>
            <person name="Gujja S."/>
            <person name="Hansen M."/>
            <person name="Howarth C."/>
            <person name="Imamovic A."/>
            <person name="Ireland A."/>
            <person name="Larimer J."/>
            <person name="McCowan C."/>
            <person name="Murphy C."/>
            <person name="Pearson M."/>
            <person name="Poon T.W."/>
            <person name="Priest M."/>
            <person name="Roberts A."/>
            <person name="Saif S."/>
            <person name="Shea T."/>
            <person name="Sisk P."/>
            <person name="Sykes S."/>
            <person name="Wortman J."/>
            <person name="Nusbaum C."/>
            <person name="Birren B."/>
        </authorList>
    </citation>
    <scope>NUCLEOTIDE SEQUENCE [LARGE SCALE GENOMIC DNA]</scope>
    <source>
        <strain evidence="2 3">P10297</strain>
    </source>
</reference>
<dbReference type="Proteomes" id="UP000018948">
    <property type="component" value="Unassembled WGS sequence"/>
</dbReference>
<gene>
    <name evidence="2" type="ORF">F442_15120</name>
</gene>
<proteinExistence type="predicted"/>
<feature type="compositionally biased region" description="Basic and acidic residues" evidence="1">
    <location>
        <begin position="139"/>
        <end position="151"/>
    </location>
</feature>
<feature type="region of interest" description="Disordered" evidence="1">
    <location>
        <begin position="139"/>
        <end position="161"/>
    </location>
</feature>